<protein>
    <recommendedName>
        <fullName evidence="8">Rhodopsin domain-containing protein</fullName>
    </recommendedName>
</protein>
<dbReference type="InterPro" id="IPR052337">
    <property type="entry name" value="SAT4-like"/>
</dbReference>
<keyword evidence="2 7" id="KW-0812">Transmembrane</keyword>
<evidence type="ECO:0000256" key="6">
    <source>
        <dbReference type="SAM" id="MobiDB-lite"/>
    </source>
</evidence>
<feature type="transmembrane region" description="Helical" evidence="7">
    <location>
        <begin position="203"/>
        <end position="224"/>
    </location>
</feature>
<comment type="subcellular location">
    <subcellularLocation>
        <location evidence="1">Membrane</location>
        <topology evidence="1">Multi-pass membrane protein</topology>
    </subcellularLocation>
</comment>
<reference evidence="9 10" key="1">
    <citation type="submission" date="2016-03" db="EMBL/GenBank/DDBJ databases">
        <authorList>
            <person name="Ploux O."/>
        </authorList>
    </citation>
    <scope>NUCLEOTIDE SEQUENCE [LARGE SCALE GENOMIC DNA]</scope>
    <source>
        <strain evidence="9 10">UAMH 11012</strain>
    </source>
</reference>
<feature type="transmembrane region" description="Helical" evidence="7">
    <location>
        <begin position="276"/>
        <end position="296"/>
    </location>
</feature>
<feature type="transmembrane region" description="Helical" evidence="7">
    <location>
        <begin position="80"/>
        <end position="101"/>
    </location>
</feature>
<sequence length="420" mass="47363">MPNDTSCSVTGTCTILTGTVTNGTDYVAQYNPNAPAPLWHQRMELATICVCNVLSFIIIVSRTSYRWLKFKRFRGDDRWVAFAGLILIPFTVSQIGTNVYGSGLYFVNVKTAWRPMHWHYLLGWVGYYIVVSSIKLSVCFCFLQILTTHHKKLRYCVYGLCAVIISLGLTMTISWMTNCKPFLSNFLWSVWPDSCINFDIFRYLWIGVSIPIDLAIMSVPLHILSRLKLRTHERRILKMVFCATLLGTITCTIGIYGAFETRTAEANEAFYQETAYVMMSDIEILMYTLGASFPVLSRYMVQKASPGPDQTHENFSSWARYVPNFFASNSNNPSSQHRTNNRTIILTRSRHDNNTTNTDERALKSPDTNGDMDRDMDVRTCDSPELQFKSSVFGSESGGSTGTSESGGSMGRDLESGGLR</sequence>
<evidence type="ECO:0000256" key="5">
    <source>
        <dbReference type="ARBA" id="ARBA00038359"/>
    </source>
</evidence>
<keyword evidence="3 7" id="KW-1133">Transmembrane helix</keyword>
<dbReference type="GO" id="GO:0016020">
    <property type="term" value="C:membrane"/>
    <property type="evidence" value="ECO:0007669"/>
    <property type="project" value="UniProtKB-SubCell"/>
</dbReference>
<name>A0A1L7XAV0_9HELO</name>
<evidence type="ECO:0000256" key="3">
    <source>
        <dbReference type="ARBA" id="ARBA00022989"/>
    </source>
</evidence>
<feature type="domain" description="Rhodopsin" evidence="8">
    <location>
        <begin position="62"/>
        <end position="300"/>
    </location>
</feature>
<dbReference type="Proteomes" id="UP000184330">
    <property type="component" value="Unassembled WGS sequence"/>
</dbReference>
<organism evidence="9 10">
    <name type="scientific">Phialocephala subalpina</name>
    <dbReference type="NCBI Taxonomy" id="576137"/>
    <lineage>
        <taxon>Eukaryota</taxon>
        <taxon>Fungi</taxon>
        <taxon>Dikarya</taxon>
        <taxon>Ascomycota</taxon>
        <taxon>Pezizomycotina</taxon>
        <taxon>Leotiomycetes</taxon>
        <taxon>Helotiales</taxon>
        <taxon>Mollisiaceae</taxon>
        <taxon>Phialocephala</taxon>
        <taxon>Phialocephala fortinii species complex</taxon>
    </lineage>
</organism>
<comment type="similarity">
    <text evidence="5">Belongs to the SAT4 family.</text>
</comment>
<dbReference type="Pfam" id="PF20684">
    <property type="entry name" value="Fung_rhodopsin"/>
    <property type="match status" value="1"/>
</dbReference>
<evidence type="ECO:0000259" key="8">
    <source>
        <dbReference type="Pfam" id="PF20684"/>
    </source>
</evidence>
<evidence type="ECO:0000256" key="4">
    <source>
        <dbReference type="ARBA" id="ARBA00023136"/>
    </source>
</evidence>
<feature type="compositionally biased region" description="Basic and acidic residues" evidence="6">
    <location>
        <begin position="371"/>
        <end position="382"/>
    </location>
</feature>
<proteinExistence type="inferred from homology"/>
<evidence type="ECO:0000313" key="9">
    <source>
        <dbReference type="EMBL" id="CZR62151.1"/>
    </source>
</evidence>
<keyword evidence="10" id="KW-1185">Reference proteome</keyword>
<feature type="transmembrane region" description="Helical" evidence="7">
    <location>
        <begin position="155"/>
        <end position="176"/>
    </location>
</feature>
<feature type="compositionally biased region" description="Basic and acidic residues" evidence="6">
    <location>
        <begin position="349"/>
        <end position="364"/>
    </location>
</feature>
<feature type="transmembrane region" description="Helical" evidence="7">
    <location>
        <begin position="45"/>
        <end position="68"/>
    </location>
</feature>
<feature type="region of interest" description="Disordered" evidence="6">
    <location>
        <begin position="349"/>
        <end position="420"/>
    </location>
</feature>
<gene>
    <name evidence="9" type="ORF">PAC_12048</name>
</gene>
<dbReference type="EMBL" id="FJOG01000020">
    <property type="protein sequence ID" value="CZR62151.1"/>
    <property type="molecule type" value="Genomic_DNA"/>
</dbReference>
<keyword evidence="4 7" id="KW-0472">Membrane</keyword>
<dbReference type="OrthoDB" id="3934549at2759"/>
<dbReference type="AlphaFoldDB" id="A0A1L7XAV0"/>
<feature type="transmembrane region" description="Helical" evidence="7">
    <location>
        <begin position="121"/>
        <end position="143"/>
    </location>
</feature>
<feature type="transmembrane region" description="Helical" evidence="7">
    <location>
        <begin position="236"/>
        <end position="256"/>
    </location>
</feature>
<accession>A0A1L7XAV0</accession>
<dbReference type="InterPro" id="IPR049326">
    <property type="entry name" value="Rhodopsin_dom_fungi"/>
</dbReference>
<dbReference type="PANTHER" id="PTHR33048:SF47">
    <property type="entry name" value="INTEGRAL MEMBRANE PROTEIN-RELATED"/>
    <property type="match status" value="1"/>
</dbReference>
<evidence type="ECO:0000256" key="7">
    <source>
        <dbReference type="SAM" id="Phobius"/>
    </source>
</evidence>
<evidence type="ECO:0000256" key="1">
    <source>
        <dbReference type="ARBA" id="ARBA00004141"/>
    </source>
</evidence>
<evidence type="ECO:0000313" key="10">
    <source>
        <dbReference type="Proteomes" id="UP000184330"/>
    </source>
</evidence>
<dbReference type="PANTHER" id="PTHR33048">
    <property type="entry name" value="PTH11-LIKE INTEGRAL MEMBRANE PROTEIN (AFU_ORTHOLOGUE AFUA_5G11245)"/>
    <property type="match status" value="1"/>
</dbReference>
<evidence type="ECO:0000256" key="2">
    <source>
        <dbReference type="ARBA" id="ARBA00022692"/>
    </source>
</evidence>